<dbReference type="PANTHER" id="PTHR30419">
    <property type="entry name" value="HTH-TYPE TRANSCRIPTIONAL REGULATOR YBHD"/>
    <property type="match status" value="1"/>
</dbReference>
<dbReference type="InterPro" id="IPR000847">
    <property type="entry name" value="LysR_HTH_N"/>
</dbReference>
<dbReference type="PRINTS" id="PR00039">
    <property type="entry name" value="HTHLYSR"/>
</dbReference>
<sequence length="52" mass="5530">MNTLVLPKTQHLVVFQEVIRSGSIGSAAKSLGLTQPAVSKIISDVEAYFGVE</sequence>
<reference evidence="2" key="1">
    <citation type="journal article" date="2018" name="Genome Biol.">
        <title>SKESA: strategic k-mer extension for scrupulous assemblies.</title>
        <authorList>
            <person name="Souvorov A."/>
            <person name="Agarwala R."/>
            <person name="Lipman D.J."/>
        </authorList>
    </citation>
    <scope>NUCLEOTIDE SEQUENCE</scope>
    <source>
        <strain evidence="2">SL1344</strain>
    </source>
</reference>
<dbReference type="InterPro" id="IPR036390">
    <property type="entry name" value="WH_DNA-bd_sf"/>
</dbReference>
<dbReference type="SUPFAM" id="SSF46785">
    <property type="entry name" value="Winged helix' DNA-binding domain"/>
    <property type="match status" value="1"/>
</dbReference>
<name>A0A718UFX2_SALTS</name>
<dbReference type="EMBL" id="DAAPMR010000121">
    <property type="protein sequence ID" value="HAD6831525.1"/>
    <property type="molecule type" value="Genomic_DNA"/>
</dbReference>
<feature type="domain" description="HTH lysR-type" evidence="1">
    <location>
        <begin position="7"/>
        <end position="52"/>
    </location>
</feature>
<dbReference type="PANTHER" id="PTHR30419:SF7">
    <property type="entry name" value="HTH-TYPE TRANSCRIPTIONAL REGULATOR TDCA"/>
    <property type="match status" value="1"/>
</dbReference>
<feature type="non-terminal residue" evidence="2">
    <location>
        <position position="52"/>
    </location>
</feature>
<accession>A0A718UFX2</accession>
<dbReference type="Gene3D" id="1.10.10.10">
    <property type="entry name" value="Winged helix-like DNA-binding domain superfamily/Winged helix DNA-binding domain"/>
    <property type="match status" value="1"/>
</dbReference>
<evidence type="ECO:0000313" key="2">
    <source>
        <dbReference type="EMBL" id="HAD6831525.1"/>
    </source>
</evidence>
<dbReference type="InterPro" id="IPR050950">
    <property type="entry name" value="HTH-type_LysR_regulators"/>
</dbReference>
<dbReference type="PROSITE" id="PS50931">
    <property type="entry name" value="HTH_LYSR"/>
    <property type="match status" value="1"/>
</dbReference>
<dbReference type="GO" id="GO:0003700">
    <property type="term" value="F:DNA-binding transcription factor activity"/>
    <property type="evidence" value="ECO:0007669"/>
    <property type="project" value="InterPro"/>
</dbReference>
<reference evidence="2" key="2">
    <citation type="submission" date="2019-01" db="EMBL/GenBank/DDBJ databases">
        <authorList>
            <consortium name="NCBI Pathogen Detection Project"/>
        </authorList>
    </citation>
    <scope>NUCLEOTIDE SEQUENCE</scope>
    <source>
        <strain evidence="2">SL1344</strain>
    </source>
</reference>
<dbReference type="Pfam" id="PF00126">
    <property type="entry name" value="HTH_1"/>
    <property type="match status" value="1"/>
</dbReference>
<evidence type="ECO:0000259" key="1">
    <source>
        <dbReference type="PROSITE" id="PS50931"/>
    </source>
</evidence>
<dbReference type="InterPro" id="IPR036388">
    <property type="entry name" value="WH-like_DNA-bd_sf"/>
</dbReference>
<dbReference type="GO" id="GO:0005829">
    <property type="term" value="C:cytosol"/>
    <property type="evidence" value="ECO:0007669"/>
    <property type="project" value="TreeGrafter"/>
</dbReference>
<proteinExistence type="predicted"/>
<gene>
    <name evidence="2" type="ORF">G1W99_24945</name>
</gene>
<organism evidence="2">
    <name type="scientific">Salmonella typhimurium (strain SL1344)</name>
    <dbReference type="NCBI Taxonomy" id="216597"/>
    <lineage>
        <taxon>Bacteria</taxon>
        <taxon>Pseudomonadati</taxon>
        <taxon>Pseudomonadota</taxon>
        <taxon>Gammaproteobacteria</taxon>
        <taxon>Enterobacterales</taxon>
        <taxon>Enterobacteriaceae</taxon>
        <taxon>Salmonella</taxon>
    </lineage>
</organism>
<dbReference type="AlphaFoldDB" id="A0A718UFX2"/>
<comment type="caution">
    <text evidence="2">The sequence shown here is derived from an EMBL/GenBank/DDBJ whole genome shotgun (WGS) entry which is preliminary data.</text>
</comment>
<protein>
    <submittedName>
        <fullName evidence="2">LysR family transcriptional regulator</fullName>
    </submittedName>
</protein>